<comment type="subcellular location">
    <subcellularLocation>
        <location evidence="2">Cytoplasm</location>
    </subcellularLocation>
    <subcellularLocation>
        <location evidence="1">Nucleus</location>
    </subcellularLocation>
</comment>
<comment type="similarity">
    <text evidence="3">Belongs to the LOT5 family.</text>
</comment>
<dbReference type="InterPro" id="IPR039924">
    <property type="entry name" value="ICln/Lot5/Saf5"/>
</dbReference>
<evidence type="ECO:0000256" key="4">
    <source>
        <dbReference type="ARBA" id="ARBA00015935"/>
    </source>
</evidence>
<dbReference type="EMBL" id="CABVLU010000003">
    <property type="protein sequence ID" value="VVT54261.1"/>
    <property type="molecule type" value="Genomic_DNA"/>
</dbReference>
<dbReference type="RefSeq" id="XP_031854593.1">
    <property type="nucleotide sequence ID" value="XM_031998702.1"/>
</dbReference>
<evidence type="ECO:0000256" key="1">
    <source>
        <dbReference type="ARBA" id="ARBA00004123"/>
    </source>
</evidence>
<dbReference type="InterPro" id="IPR011993">
    <property type="entry name" value="PH-like_dom_sf"/>
</dbReference>
<reference evidence="8 9" key="1">
    <citation type="submission" date="2019-09" db="EMBL/GenBank/DDBJ databases">
        <authorList>
            <person name="Brejova B."/>
        </authorList>
    </citation>
    <scope>NUCLEOTIDE SEQUENCE [LARGE SCALE GENOMIC DNA]</scope>
</reference>
<evidence type="ECO:0000313" key="8">
    <source>
        <dbReference type="EMBL" id="VVT54261.1"/>
    </source>
</evidence>
<feature type="region of interest" description="Disordered" evidence="7">
    <location>
        <begin position="268"/>
        <end position="287"/>
    </location>
</feature>
<organism evidence="8 9">
    <name type="scientific">Magnusiomyces paraingens</name>
    <dbReference type="NCBI Taxonomy" id="2606893"/>
    <lineage>
        <taxon>Eukaryota</taxon>
        <taxon>Fungi</taxon>
        <taxon>Dikarya</taxon>
        <taxon>Ascomycota</taxon>
        <taxon>Saccharomycotina</taxon>
        <taxon>Dipodascomycetes</taxon>
        <taxon>Dipodascales</taxon>
        <taxon>Dipodascaceae</taxon>
        <taxon>Magnusiomyces</taxon>
    </lineage>
</organism>
<protein>
    <recommendedName>
        <fullName evidence="4">Protein LOT5</fullName>
    </recommendedName>
</protein>
<feature type="region of interest" description="Disordered" evidence="7">
    <location>
        <begin position="239"/>
        <end position="263"/>
    </location>
</feature>
<keyword evidence="6" id="KW-0539">Nucleus</keyword>
<evidence type="ECO:0000256" key="3">
    <source>
        <dbReference type="ARBA" id="ARBA00006172"/>
    </source>
</evidence>
<keyword evidence="9" id="KW-1185">Reference proteome</keyword>
<keyword evidence="5" id="KW-0963">Cytoplasm</keyword>
<evidence type="ECO:0000256" key="2">
    <source>
        <dbReference type="ARBA" id="ARBA00004496"/>
    </source>
</evidence>
<dbReference type="GO" id="GO:0005634">
    <property type="term" value="C:nucleus"/>
    <property type="evidence" value="ECO:0007669"/>
    <property type="project" value="UniProtKB-SubCell"/>
</dbReference>
<sequence length="287" mass="30894">MTSPLTITSIDADPLPTEFVSLAEYRSSTPASFALEESPVLYYVADNLPLEAPHLDQLLRCAGSNATEDVLTRVKSACESGSHQILANVKISSSRFFLWLPEYNQGVAIPYTSITLHGITRVSVLYLQLSLPDPFPFLELWLATPTAPAAHSMYESLNACANLHADPPSPSSSSPITSAYDDLDMTQPRAFDLSDFGTDADVDVELDGYVVARTTGTADDLDGALGGAGEAGLEISFQEEEDSVARAGTRRAREDEDEDEDGVRVCGVGERPVDSATEGTGKWRRVS</sequence>
<evidence type="ECO:0000313" key="9">
    <source>
        <dbReference type="Proteomes" id="UP000398389"/>
    </source>
</evidence>
<dbReference type="GO" id="GO:0005737">
    <property type="term" value="C:cytoplasm"/>
    <property type="evidence" value="ECO:0007669"/>
    <property type="project" value="UniProtKB-SubCell"/>
</dbReference>
<gene>
    <name evidence="8" type="ORF">SAPINGB_P003987</name>
</gene>
<name>A0A5E8BT75_9ASCO</name>
<dbReference type="AlphaFoldDB" id="A0A5E8BT75"/>
<evidence type="ECO:0000256" key="6">
    <source>
        <dbReference type="ARBA" id="ARBA00023242"/>
    </source>
</evidence>
<evidence type="ECO:0000256" key="5">
    <source>
        <dbReference type="ARBA" id="ARBA00022490"/>
    </source>
</evidence>
<dbReference type="Proteomes" id="UP000398389">
    <property type="component" value="Unassembled WGS sequence"/>
</dbReference>
<evidence type="ECO:0000256" key="7">
    <source>
        <dbReference type="SAM" id="MobiDB-lite"/>
    </source>
</evidence>
<dbReference type="OrthoDB" id="19714at2759"/>
<dbReference type="Gene3D" id="2.30.29.30">
    <property type="entry name" value="Pleckstrin-homology domain (PH domain)/Phosphotyrosine-binding domain (PTB)"/>
    <property type="match status" value="1"/>
</dbReference>
<accession>A0A5E8BT75</accession>
<dbReference type="GeneID" id="43582802"/>
<dbReference type="Pfam" id="PF03517">
    <property type="entry name" value="Voldacs"/>
    <property type="match status" value="1"/>
</dbReference>
<proteinExistence type="inferred from homology"/>